<dbReference type="Proteomes" id="UP000531594">
    <property type="component" value="Unassembled WGS sequence"/>
</dbReference>
<comment type="caution">
    <text evidence="11">The sequence shown here is derived from an EMBL/GenBank/DDBJ whole genome shotgun (WGS) entry which is preliminary data.</text>
</comment>
<keyword evidence="12" id="KW-1185">Reference proteome</keyword>
<dbReference type="EMBL" id="JACHGK010000012">
    <property type="protein sequence ID" value="MBB6446629.1"/>
    <property type="molecule type" value="Genomic_DNA"/>
</dbReference>
<dbReference type="SUPFAM" id="SSF51445">
    <property type="entry name" value="(Trans)glycosidases"/>
    <property type="match status" value="1"/>
</dbReference>
<dbReference type="InterPro" id="IPR017853">
    <property type="entry name" value="GH"/>
</dbReference>
<evidence type="ECO:0000313" key="12">
    <source>
        <dbReference type="Proteomes" id="UP000531594"/>
    </source>
</evidence>
<dbReference type="Pfam" id="PF02446">
    <property type="entry name" value="Glyco_hydro_77"/>
    <property type="match status" value="1"/>
</dbReference>
<name>A0A7X0HTL2_9BACI</name>
<protein>
    <recommendedName>
        <fullName evidence="4 10">4-alpha-glucanotransferase</fullName>
        <ecNumber evidence="3 10">2.4.1.25</ecNumber>
    </recommendedName>
    <alternativeName>
        <fullName evidence="8 10">Amylomaltase</fullName>
    </alternativeName>
    <alternativeName>
        <fullName evidence="9 10">Disproportionating enzyme</fullName>
    </alternativeName>
</protein>
<dbReference type="InterPro" id="IPR003385">
    <property type="entry name" value="Glyco_hydro_77"/>
</dbReference>
<evidence type="ECO:0000256" key="5">
    <source>
        <dbReference type="ARBA" id="ARBA00022676"/>
    </source>
</evidence>
<dbReference type="GO" id="GO:0004134">
    <property type="term" value="F:4-alpha-glucanotransferase activity"/>
    <property type="evidence" value="ECO:0007669"/>
    <property type="project" value="UniProtKB-EC"/>
</dbReference>
<evidence type="ECO:0000256" key="1">
    <source>
        <dbReference type="ARBA" id="ARBA00000439"/>
    </source>
</evidence>
<dbReference type="Gene3D" id="3.20.20.80">
    <property type="entry name" value="Glycosidases"/>
    <property type="match status" value="1"/>
</dbReference>
<evidence type="ECO:0000256" key="8">
    <source>
        <dbReference type="ARBA" id="ARBA00031423"/>
    </source>
</evidence>
<keyword evidence="5 10" id="KW-0328">Glycosyltransferase</keyword>
<dbReference type="NCBIfam" id="NF011080">
    <property type="entry name" value="PRK14508.1-3"/>
    <property type="match status" value="1"/>
</dbReference>
<proteinExistence type="inferred from homology"/>
<accession>A0A7X0HTL2</accession>
<gene>
    <name evidence="11" type="ORF">HNR53_003289</name>
</gene>
<sequence>MLRNRSSGILLHLSSLPNPYGIGTFGKEAYDFVDFLKKAGQTYWQILPLNPVAEGNSPYSTYSAFALNPYFIDLDLLKKDELLQESDYQHLDFGSDPTKVDYVKITQNKMNILMLAYENRKAKSLDGWNSFVATNREWIDNYAAFMSIRSYFNDSLQNWDAEVKRKNAAFYSLLEKDEVDFWIFLQYLCQKQWMSLKKYANDQGIHIFGDMPIYVSGDSADVWANPEVFDVDADLQPLHVAGCPPDDFAVDGQRWGMPVFQWDFLIKNDFAWWMKRLKRNLQLYDCMRIDHFRGLESFYSIPAGEPTARNGRWVKACGREFFAKIKEQFGDVDIILEDLGFITQEVMDLKKYTGFPGMKVLQFAFLSDANNPYLPHHCERNSVIYTSSHDNDTLLGWFSHASEYEKRFLTSYLGTSAEDDIVWACIEKVMSAESMLSIIPLQDFLQLDSEARMNIPGTTYGNWVWRVQREAFDSELAQKIHETTKKYNR</sequence>
<evidence type="ECO:0000256" key="7">
    <source>
        <dbReference type="ARBA" id="ARBA00023277"/>
    </source>
</evidence>
<reference evidence="11 12" key="1">
    <citation type="submission" date="2020-08" db="EMBL/GenBank/DDBJ databases">
        <title>Genomic Encyclopedia of Type Strains, Phase IV (KMG-IV): sequencing the most valuable type-strain genomes for metagenomic binning, comparative biology and taxonomic classification.</title>
        <authorList>
            <person name="Goeker M."/>
        </authorList>
    </citation>
    <scope>NUCLEOTIDE SEQUENCE [LARGE SCALE GENOMIC DNA]</scope>
    <source>
        <strain evidence="11 12">DSM 5391</strain>
    </source>
</reference>
<dbReference type="PANTHER" id="PTHR32438:SF5">
    <property type="entry name" value="4-ALPHA-GLUCANOTRANSFERASE DPE1, CHLOROPLASTIC_AMYLOPLASTIC"/>
    <property type="match status" value="1"/>
</dbReference>
<dbReference type="AlphaFoldDB" id="A0A7X0HTL2"/>
<dbReference type="NCBIfam" id="TIGR00217">
    <property type="entry name" value="malQ"/>
    <property type="match status" value="1"/>
</dbReference>
<evidence type="ECO:0000256" key="2">
    <source>
        <dbReference type="ARBA" id="ARBA00005684"/>
    </source>
</evidence>
<evidence type="ECO:0000256" key="3">
    <source>
        <dbReference type="ARBA" id="ARBA00012560"/>
    </source>
</evidence>
<evidence type="ECO:0000256" key="9">
    <source>
        <dbReference type="ARBA" id="ARBA00031501"/>
    </source>
</evidence>
<evidence type="ECO:0000256" key="10">
    <source>
        <dbReference type="RuleBase" id="RU361207"/>
    </source>
</evidence>
<organism evidence="11 12">
    <name type="scientific">Bacillus benzoevorans</name>
    <dbReference type="NCBI Taxonomy" id="1456"/>
    <lineage>
        <taxon>Bacteria</taxon>
        <taxon>Bacillati</taxon>
        <taxon>Bacillota</taxon>
        <taxon>Bacilli</taxon>
        <taxon>Bacillales</taxon>
        <taxon>Bacillaceae</taxon>
        <taxon>Bacillus</taxon>
    </lineage>
</organism>
<comment type="catalytic activity">
    <reaction evidence="1 10">
        <text>Transfers a segment of a (1-&gt;4)-alpha-D-glucan to a new position in an acceptor, which may be glucose or a (1-&gt;4)-alpha-D-glucan.</text>
        <dbReference type="EC" id="2.4.1.25"/>
    </reaction>
</comment>
<evidence type="ECO:0000256" key="4">
    <source>
        <dbReference type="ARBA" id="ARBA00020295"/>
    </source>
</evidence>
<dbReference type="EC" id="2.4.1.25" evidence="3 10"/>
<keyword evidence="7 10" id="KW-0119">Carbohydrate metabolism</keyword>
<dbReference type="GO" id="GO:0005975">
    <property type="term" value="P:carbohydrate metabolic process"/>
    <property type="evidence" value="ECO:0007669"/>
    <property type="project" value="InterPro"/>
</dbReference>
<comment type="similarity">
    <text evidence="2 10">Belongs to the disproportionating enzyme family.</text>
</comment>
<evidence type="ECO:0000256" key="6">
    <source>
        <dbReference type="ARBA" id="ARBA00022679"/>
    </source>
</evidence>
<keyword evidence="6 10" id="KW-0808">Transferase</keyword>
<dbReference type="PANTHER" id="PTHR32438">
    <property type="entry name" value="4-ALPHA-GLUCANOTRANSFERASE DPE1, CHLOROPLASTIC/AMYLOPLASTIC"/>
    <property type="match status" value="1"/>
</dbReference>
<evidence type="ECO:0000313" key="11">
    <source>
        <dbReference type="EMBL" id="MBB6446629.1"/>
    </source>
</evidence>